<dbReference type="PANTHER" id="PTHR22602">
    <property type="entry name" value="TRANSFERASE CAF17, MITOCHONDRIAL-RELATED"/>
    <property type="match status" value="1"/>
</dbReference>
<dbReference type="OMA" id="NMLVAND"/>
<dbReference type="EMBL" id="GG662820">
    <property type="protein sequence ID" value="EAR89419.2"/>
    <property type="molecule type" value="Genomic_DNA"/>
</dbReference>
<dbReference type="STRING" id="312017.Q22WJ8"/>
<dbReference type="InterPro" id="IPR017703">
    <property type="entry name" value="YgfZ/GCV_T_CS"/>
</dbReference>
<organism evidence="4 5">
    <name type="scientific">Tetrahymena thermophila (strain SB210)</name>
    <dbReference type="NCBI Taxonomy" id="312017"/>
    <lineage>
        <taxon>Eukaryota</taxon>
        <taxon>Sar</taxon>
        <taxon>Alveolata</taxon>
        <taxon>Ciliophora</taxon>
        <taxon>Intramacronucleata</taxon>
        <taxon>Oligohymenophorea</taxon>
        <taxon>Hymenostomatida</taxon>
        <taxon>Tetrahymenina</taxon>
        <taxon>Tetrahymenidae</taxon>
        <taxon>Tetrahymena</taxon>
    </lineage>
</organism>
<keyword evidence="2" id="KW-0809">Transit peptide</keyword>
<evidence type="ECO:0000256" key="2">
    <source>
        <dbReference type="ARBA" id="ARBA00022946"/>
    </source>
</evidence>
<dbReference type="InterPro" id="IPR045179">
    <property type="entry name" value="YgfZ/GcvT"/>
</dbReference>
<dbReference type="GeneID" id="7838475"/>
<evidence type="ECO:0000256" key="1">
    <source>
        <dbReference type="ARBA" id="ARBA00004173"/>
    </source>
</evidence>
<dbReference type="PANTHER" id="PTHR22602:SF0">
    <property type="entry name" value="TRANSFERASE CAF17, MITOCHONDRIAL-RELATED"/>
    <property type="match status" value="1"/>
</dbReference>
<keyword evidence="3" id="KW-0496">Mitochondrion</keyword>
<dbReference type="AlphaFoldDB" id="Q22WJ8"/>
<reference evidence="5" key="1">
    <citation type="journal article" date="2006" name="PLoS Biol.">
        <title>Macronuclear genome sequence of the ciliate Tetrahymena thermophila, a model eukaryote.</title>
        <authorList>
            <person name="Eisen J.A."/>
            <person name="Coyne R.S."/>
            <person name="Wu M."/>
            <person name="Wu D."/>
            <person name="Thiagarajan M."/>
            <person name="Wortman J.R."/>
            <person name="Badger J.H."/>
            <person name="Ren Q."/>
            <person name="Amedeo P."/>
            <person name="Jones K.M."/>
            <person name="Tallon L.J."/>
            <person name="Delcher A.L."/>
            <person name="Salzberg S.L."/>
            <person name="Silva J.C."/>
            <person name="Haas B.J."/>
            <person name="Majoros W.H."/>
            <person name="Farzad M."/>
            <person name="Carlton J.M."/>
            <person name="Smith R.K. Jr."/>
            <person name="Garg J."/>
            <person name="Pearlman R.E."/>
            <person name="Karrer K.M."/>
            <person name="Sun L."/>
            <person name="Manning G."/>
            <person name="Elde N.C."/>
            <person name="Turkewitz A.P."/>
            <person name="Asai D.J."/>
            <person name="Wilkes D.E."/>
            <person name="Wang Y."/>
            <person name="Cai H."/>
            <person name="Collins K."/>
            <person name="Stewart B.A."/>
            <person name="Lee S.R."/>
            <person name="Wilamowska K."/>
            <person name="Weinberg Z."/>
            <person name="Ruzzo W.L."/>
            <person name="Wloga D."/>
            <person name="Gaertig J."/>
            <person name="Frankel J."/>
            <person name="Tsao C.-C."/>
            <person name="Gorovsky M.A."/>
            <person name="Keeling P.J."/>
            <person name="Waller R.F."/>
            <person name="Patron N.J."/>
            <person name="Cherry J.M."/>
            <person name="Stover N.A."/>
            <person name="Krieger C.J."/>
            <person name="del Toro C."/>
            <person name="Ryder H.F."/>
            <person name="Williamson S.C."/>
            <person name="Barbeau R.A."/>
            <person name="Hamilton E.P."/>
            <person name="Orias E."/>
        </authorList>
    </citation>
    <scope>NUCLEOTIDE SEQUENCE [LARGE SCALE GENOMIC DNA]</scope>
    <source>
        <strain evidence="5">SB210</strain>
    </source>
</reference>
<evidence type="ECO:0000313" key="4">
    <source>
        <dbReference type="EMBL" id="EAR89419.2"/>
    </source>
</evidence>
<name>Q22WJ8_TETTS</name>
<dbReference type="InterPro" id="IPR027266">
    <property type="entry name" value="TrmE/GcvT-like"/>
</dbReference>
<dbReference type="SUPFAM" id="SSF103025">
    <property type="entry name" value="Folate-binding domain"/>
    <property type="match status" value="1"/>
</dbReference>
<dbReference type="Proteomes" id="UP000009168">
    <property type="component" value="Unassembled WGS sequence"/>
</dbReference>
<proteinExistence type="predicted"/>
<dbReference type="HOGENOM" id="CLU_007884_7_1_1"/>
<protein>
    <submittedName>
        <fullName evidence="4">Glycine cleavage T-protein</fullName>
    </submittedName>
</protein>
<gene>
    <name evidence="4" type="ORF">TTHERM_00155360</name>
</gene>
<dbReference type="GO" id="GO:0016226">
    <property type="term" value="P:iron-sulfur cluster assembly"/>
    <property type="evidence" value="ECO:0007669"/>
    <property type="project" value="TreeGrafter"/>
</dbReference>
<dbReference type="OrthoDB" id="288138at2759"/>
<comment type="subcellular location">
    <subcellularLocation>
        <location evidence="1">Mitochondrion</location>
    </subcellularLocation>
</comment>
<dbReference type="InParanoid" id="Q22WJ8"/>
<dbReference type="KEGG" id="tet:TTHERM_00155360"/>
<dbReference type="Gene3D" id="3.30.1360.120">
    <property type="entry name" value="Probable tRNA modification gtpase trme, domain 1"/>
    <property type="match status" value="1"/>
</dbReference>
<dbReference type="eggNOG" id="KOG2929">
    <property type="taxonomic scope" value="Eukaryota"/>
</dbReference>
<evidence type="ECO:0000256" key="3">
    <source>
        <dbReference type="ARBA" id="ARBA00023128"/>
    </source>
</evidence>
<dbReference type="NCBIfam" id="TIGR03317">
    <property type="entry name" value="ygfZ_signature"/>
    <property type="match status" value="1"/>
</dbReference>
<evidence type="ECO:0000313" key="5">
    <source>
        <dbReference type="Proteomes" id="UP000009168"/>
    </source>
</evidence>
<dbReference type="RefSeq" id="XP_001009664.2">
    <property type="nucleotide sequence ID" value="XM_001009664.3"/>
</dbReference>
<sequence length="381" mass="43768">MNLLKQCKQLLKTRCLQNELAYQISYYSKLQNRKIISLSGKDAKSILQGIQTNDMNLFSQQSNKAALYTQFLNPQGRIIFDALIIRPQVVIQGELKTKEDEYWIDLESKQGADFIKHIKKYCLRKRVSLADFTNKVNVVTVYSDLIMQQKEQEGDYWNHLDASIYEKTQDEIYTQVCYTDPRCSNLGMRCIVPSQDQLQLDKTIEEKSQDIYDAQRLVLGIAQGSEVADRLPFTVNLDFLNGVSFTKGCYVGQELTARTYHTGIVRRRVVPFVLGDNQKHQLQNNVINPSGVNMYDPNFNESLEGESMLDKNSNEVGKILYNKGNVGIALVKYLERGSNTDDLSFQAKNIKGQLIYSSWLNQKINEYVQIIKEKEEKAAMF</sequence>
<keyword evidence="5" id="KW-1185">Reference proteome</keyword>
<dbReference type="GO" id="GO:0005759">
    <property type="term" value="C:mitochondrial matrix"/>
    <property type="evidence" value="ECO:0007669"/>
    <property type="project" value="TreeGrafter"/>
</dbReference>
<accession>Q22WJ8</accession>